<dbReference type="AlphaFoldDB" id="A0AAW4TEI8"/>
<name>A0AAW4TEI8_9BURK</name>
<protein>
    <recommendedName>
        <fullName evidence="3">Methyltransferase FkbM domain-containing protein</fullName>
    </recommendedName>
</protein>
<reference evidence="1" key="1">
    <citation type="submission" date="2023-08" db="EMBL/GenBank/DDBJ databases">
        <title>A collection of bacterial strains from the Burkholderia cepacia Research Laboratory and Repository.</title>
        <authorList>
            <person name="Lipuma J."/>
            <person name="Spilker T."/>
        </authorList>
    </citation>
    <scope>NUCLEOTIDE SEQUENCE</scope>
    <source>
        <strain evidence="1">AU0862</strain>
    </source>
</reference>
<evidence type="ECO:0000313" key="2">
    <source>
        <dbReference type="Proteomes" id="UP001199070"/>
    </source>
</evidence>
<comment type="caution">
    <text evidence="1">The sequence shown here is derived from an EMBL/GenBank/DDBJ whole genome shotgun (WGS) entry which is preliminary data.</text>
</comment>
<gene>
    <name evidence="1" type="ORF">LGN22_22250</name>
</gene>
<dbReference type="InterPro" id="IPR029063">
    <property type="entry name" value="SAM-dependent_MTases_sf"/>
</dbReference>
<dbReference type="Proteomes" id="UP001199070">
    <property type="component" value="Unassembled WGS sequence"/>
</dbReference>
<dbReference type="RefSeq" id="WP_226134579.1">
    <property type="nucleotide sequence ID" value="NZ_JAIZTC010000006.1"/>
</dbReference>
<dbReference type="SUPFAM" id="SSF53335">
    <property type="entry name" value="S-adenosyl-L-methionine-dependent methyltransferases"/>
    <property type="match status" value="1"/>
</dbReference>
<evidence type="ECO:0008006" key="3">
    <source>
        <dbReference type="Google" id="ProtNLM"/>
    </source>
</evidence>
<accession>A0AAW4TEI8</accession>
<dbReference type="EMBL" id="JAIZTC010000006">
    <property type="protein sequence ID" value="MCA8381619.1"/>
    <property type="molecule type" value="Genomic_DNA"/>
</dbReference>
<evidence type="ECO:0000313" key="1">
    <source>
        <dbReference type="EMBL" id="MCA8381619.1"/>
    </source>
</evidence>
<sequence>MLPGVPPPTWPAYSRIVRPDAPRAPFHRIAGTAPAAGFLSEPTTRYILVPGGMTTEVSRHRRPSPRASSPERTIKMDHAQYFSQSSIQAANLRLHYLSQLLREQTGSIVQYGILRGFPIGFSHWAEVAVGGYLLGTYEIAVCAILEALGSPEKVLVDLGAADGIFGIGLVRNNVFARSLCFEMDEQRRHAIQHRAAEMGLADRVAVFGKADRDLPAILSEHGGEPAGRVILCDIEGAEFDLFDDALLEQLSGSHVIIEIHDFLLSDPEQAARAFDELSQRAGKYFNVYEIRDGLRDIRNIPLLRHWSDWDAWLMCVEARYRMMRWLWLEPKSQPRRADQDIDRLILDYQRRIFAV</sequence>
<organism evidence="1 2">
    <name type="scientific">Burkholderia cenocepacia</name>
    <dbReference type="NCBI Taxonomy" id="95486"/>
    <lineage>
        <taxon>Bacteria</taxon>
        <taxon>Pseudomonadati</taxon>
        <taxon>Pseudomonadota</taxon>
        <taxon>Betaproteobacteria</taxon>
        <taxon>Burkholderiales</taxon>
        <taxon>Burkholderiaceae</taxon>
        <taxon>Burkholderia</taxon>
        <taxon>Burkholderia cepacia complex</taxon>
    </lineage>
</organism>
<proteinExistence type="predicted"/>
<dbReference type="Gene3D" id="3.40.50.150">
    <property type="entry name" value="Vaccinia Virus protein VP39"/>
    <property type="match status" value="1"/>
</dbReference>